<dbReference type="InterPro" id="IPR013762">
    <property type="entry name" value="Integrase-like_cat_sf"/>
</dbReference>
<keyword evidence="2" id="KW-0233">DNA recombination</keyword>
<comment type="caution">
    <text evidence="6">The sequence shown here is derived from an EMBL/GenBank/DDBJ whole genome shotgun (WGS) entry which is preliminary data.</text>
</comment>
<evidence type="ECO:0000256" key="1">
    <source>
        <dbReference type="ARBA" id="ARBA00023125"/>
    </source>
</evidence>
<dbReference type="PANTHER" id="PTHR30349">
    <property type="entry name" value="PHAGE INTEGRASE-RELATED"/>
    <property type="match status" value="1"/>
</dbReference>
<sequence length="415" mass="47857">MKTQKQTINEMIAQIIAEARKLGYSEATIWRNITPKFQTVAVYYEKRGVCFYDPAITRELVDLQKERLDREEISIHYYKRVKSAANRLDEFYLTGTLHLNKPKHGTKYPVSEDSEKLIDLFLDYKGYGPNTRDDVVWVVRRYLHYFESLGYASLEWVTVEQVREFILKTAAEVKTSSLHNILLYLKHFHIFLKESSLPAPDCVELFSYRVYRDMPIQSYVTDEELDQILRVIDTDSEMGKRDRAIILLAATTGLRAGDLIRIKLTDIDWRKGEIRFTQRKTGRVSYTPLVKEAGEALQDYILNARPRSESPEVFLRLIAPRTGLADAVSIGCMFQQYQRKAGIYRHAFDGKGFHGLRRRLAKKLLVTGTPLTTITQILGHDDPKSARQYLSLDTSSLKECALDFKGIPLERGLEG</sequence>
<evidence type="ECO:0000256" key="2">
    <source>
        <dbReference type="ARBA" id="ARBA00023172"/>
    </source>
</evidence>
<protein>
    <submittedName>
        <fullName evidence="6">Tyrosine-type recombinase/integrase</fullName>
    </submittedName>
</protein>
<name>A0ABS9MIK5_9FIRM</name>
<dbReference type="RefSeq" id="WP_237966693.1">
    <property type="nucleotide sequence ID" value="NZ_JAKNHQ010000007.1"/>
</dbReference>
<dbReference type="EMBL" id="JAKNHQ010000007">
    <property type="protein sequence ID" value="MCG4610652.1"/>
    <property type="molecule type" value="Genomic_DNA"/>
</dbReference>
<dbReference type="InterPro" id="IPR010998">
    <property type="entry name" value="Integrase_recombinase_N"/>
</dbReference>
<dbReference type="PANTHER" id="PTHR30349:SF90">
    <property type="entry name" value="TYROSINE RECOMBINASE XERD"/>
    <property type="match status" value="1"/>
</dbReference>
<feature type="domain" description="Core-binding (CB)" evidence="5">
    <location>
        <begin position="112"/>
        <end position="193"/>
    </location>
</feature>
<dbReference type="SUPFAM" id="SSF56349">
    <property type="entry name" value="DNA breaking-rejoining enzymes"/>
    <property type="match status" value="1"/>
</dbReference>
<dbReference type="InterPro" id="IPR050090">
    <property type="entry name" value="Tyrosine_recombinase_XerCD"/>
</dbReference>
<keyword evidence="7" id="KW-1185">Reference proteome</keyword>
<feature type="domain" description="Tyr recombinase" evidence="4">
    <location>
        <begin position="215"/>
        <end position="402"/>
    </location>
</feature>
<organism evidence="6 7">
    <name type="scientific">Anaeromassilibacillus senegalensis</name>
    <dbReference type="NCBI Taxonomy" id="1673717"/>
    <lineage>
        <taxon>Bacteria</taxon>
        <taxon>Bacillati</taxon>
        <taxon>Bacillota</taxon>
        <taxon>Clostridia</taxon>
        <taxon>Eubacteriales</taxon>
        <taxon>Acutalibacteraceae</taxon>
        <taxon>Anaeromassilibacillus</taxon>
    </lineage>
</organism>
<evidence type="ECO:0000259" key="4">
    <source>
        <dbReference type="PROSITE" id="PS51898"/>
    </source>
</evidence>
<dbReference type="Gene3D" id="1.10.150.130">
    <property type="match status" value="1"/>
</dbReference>
<gene>
    <name evidence="6" type="ORF">L0P57_06860</name>
</gene>
<evidence type="ECO:0000256" key="3">
    <source>
        <dbReference type="PROSITE-ProRule" id="PRU01248"/>
    </source>
</evidence>
<dbReference type="InterPro" id="IPR011010">
    <property type="entry name" value="DNA_brk_join_enz"/>
</dbReference>
<evidence type="ECO:0000313" key="7">
    <source>
        <dbReference type="Proteomes" id="UP001298681"/>
    </source>
</evidence>
<dbReference type="Pfam" id="PF00589">
    <property type="entry name" value="Phage_integrase"/>
    <property type="match status" value="1"/>
</dbReference>
<reference evidence="6 7" key="1">
    <citation type="submission" date="2022-01" db="EMBL/GenBank/DDBJ databases">
        <title>Collection of gut derived symbiotic bacterial strains cultured from healthy donors.</title>
        <authorList>
            <person name="Lin H."/>
            <person name="Kohout C."/>
            <person name="Waligurski E."/>
            <person name="Pamer E.G."/>
        </authorList>
    </citation>
    <scope>NUCLEOTIDE SEQUENCE [LARGE SCALE GENOMIC DNA]</scope>
    <source>
        <strain evidence="6 7">DFI.7.58</strain>
    </source>
</reference>
<dbReference type="InterPro" id="IPR044068">
    <property type="entry name" value="CB"/>
</dbReference>
<dbReference type="Gene3D" id="1.10.443.10">
    <property type="entry name" value="Intergrase catalytic core"/>
    <property type="match status" value="1"/>
</dbReference>
<evidence type="ECO:0000313" key="6">
    <source>
        <dbReference type="EMBL" id="MCG4610652.1"/>
    </source>
</evidence>
<keyword evidence="1 3" id="KW-0238">DNA-binding</keyword>
<dbReference type="CDD" id="cd01188">
    <property type="entry name" value="INT_RitA_C_like"/>
    <property type="match status" value="1"/>
</dbReference>
<accession>A0ABS9MIK5</accession>
<dbReference type="Proteomes" id="UP001298681">
    <property type="component" value="Unassembled WGS sequence"/>
</dbReference>
<evidence type="ECO:0000259" key="5">
    <source>
        <dbReference type="PROSITE" id="PS51900"/>
    </source>
</evidence>
<dbReference type="InterPro" id="IPR002104">
    <property type="entry name" value="Integrase_catalytic"/>
</dbReference>
<dbReference type="PROSITE" id="PS51898">
    <property type="entry name" value="TYR_RECOMBINASE"/>
    <property type="match status" value="1"/>
</dbReference>
<proteinExistence type="predicted"/>
<dbReference type="PROSITE" id="PS51900">
    <property type="entry name" value="CB"/>
    <property type="match status" value="1"/>
</dbReference>